<comment type="cofactor">
    <cofactor evidence="2">
        <name>glutathione</name>
        <dbReference type="ChEBI" id="CHEBI:57925"/>
    </cofactor>
</comment>
<dbReference type="GO" id="GO:0016034">
    <property type="term" value="F:maleylacetoacetate isomerase activity"/>
    <property type="evidence" value="ECO:0007669"/>
    <property type="project" value="UniProtKB-EC"/>
</dbReference>
<dbReference type="InterPro" id="IPR036249">
    <property type="entry name" value="Thioredoxin-like_sf"/>
</dbReference>
<proteinExistence type="inferred from homology"/>
<dbReference type="FunFam" id="1.20.1050.10:FF:000010">
    <property type="entry name" value="Maleylacetoacetate isomerase isoform 1"/>
    <property type="match status" value="1"/>
</dbReference>
<feature type="domain" description="GST N-terminal" evidence="8">
    <location>
        <begin position="4"/>
        <end position="106"/>
    </location>
</feature>
<dbReference type="GO" id="GO:0005739">
    <property type="term" value="C:mitochondrion"/>
    <property type="evidence" value="ECO:0007669"/>
    <property type="project" value="TreeGrafter"/>
</dbReference>
<gene>
    <name evidence="10" type="primary">Gstz1</name>
    <name evidence="10" type="ORF">Anas_06306</name>
</gene>
<evidence type="ECO:0000256" key="3">
    <source>
        <dbReference type="ARBA" id="ARBA00004671"/>
    </source>
</evidence>
<keyword evidence="10" id="KW-0413">Isomerase</keyword>
<protein>
    <recommendedName>
        <fullName evidence="5">maleylacetoacetate isomerase</fullName>
        <ecNumber evidence="5">5.2.1.2</ecNumber>
    </recommendedName>
</protein>
<dbReference type="InterPro" id="IPR004046">
    <property type="entry name" value="GST_C"/>
</dbReference>
<dbReference type="OrthoDB" id="202840at2759"/>
<dbReference type="EMBL" id="SEYY01015836">
    <property type="protein sequence ID" value="KAB7499976.1"/>
    <property type="molecule type" value="Genomic_DNA"/>
</dbReference>
<dbReference type="SUPFAM" id="SSF47616">
    <property type="entry name" value="GST C-terminal domain-like"/>
    <property type="match status" value="1"/>
</dbReference>
<dbReference type="InterPro" id="IPR005955">
    <property type="entry name" value="GST_Zeta"/>
</dbReference>
<dbReference type="Gene3D" id="3.40.30.10">
    <property type="entry name" value="Glutaredoxin"/>
    <property type="match status" value="1"/>
</dbReference>
<name>A0A5N5T0M6_9CRUS</name>
<evidence type="ECO:0000313" key="11">
    <source>
        <dbReference type="Proteomes" id="UP000326759"/>
    </source>
</evidence>
<dbReference type="SUPFAM" id="SSF52833">
    <property type="entry name" value="Thioredoxin-like"/>
    <property type="match status" value="1"/>
</dbReference>
<evidence type="ECO:0000256" key="5">
    <source>
        <dbReference type="ARBA" id="ARBA00013199"/>
    </source>
</evidence>
<feature type="domain" description="GST C-terminal" evidence="9">
    <location>
        <begin position="68"/>
        <end position="188"/>
    </location>
</feature>
<dbReference type="Pfam" id="PF14497">
    <property type="entry name" value="GST_C_3"/>
    <property type="match status" value="1"/>
</dbReference>
<dbReference type="Proteomes" id="UP000326759">
    <property type="component" value="Unassembled WGS sequence"/>
</dbReference>
<dbReference type="GO" id="GO:0004364">
    <property type="term" value="F:glutathione transferase activity"/>
    <property type="evidence" value="ECO:0007669"/>
    <property type="project" value="TreeGrafter"/>
</dbReference>
<keyword evidence="6" id="KW-0828">Tyrosine catabolism</keyword>
<dbReference type="EC" id="5.2.1.2" evidence="5"/>
<evidence type="ECO:0000256" key="6">
    <source>
        <dbReference type="ARBA" id="ARBA00022878"/>
    </source>
</evidence>
<reference evidence="10 11" key="1">
    <citation type="journal article" date="2019" name="PLoS Biol.">
        <title>Sex chromosomes control vertical transmission of feminizing Wolbachia symbionts in an isopod.</title>
        <authorList>
            <person name="Becking T."/>
            <person name="Chebbi M.A."/>
            <person name="Giraud I."/>
            <person name="Moumen B."/>
            <person name="Laverre T."/>
            <person name="Caubet Y."/>
            <person name="Peccoud J."/>
            <person name="Gilbert C."/>
            <person name="Cordaux R."/>
        </authorList>
    </citation>
    <scope>NUCLEOTIDE SEQUENCE [LARGE SCALE GENOMIC DNA]</scope>
    <source>
        <strain evidence="10">ANa2</strain>
        <tissue evidence="10">Whole body excluding digestive tract and cuticle</tissue>
    </source>
</reference>
<dbReference type="GO" id="GO:0006572">
    <property type="term" value="P:L-tyrosine catabolic process"/>
    <property type="evidence" value="ECO:0007669"/>
    <property type="project" value="UniProtKB-KW"/>
</dbReference>
<dbReference type="NCBIfam" id="TIGR01262">
    <property type="entry name" value="maiA"/>
    <property type="match status" value="1"/>
</dbReference>
<dbReference type="InterPro" id="IPR034330">
    <property type="entry name" value="GST_Zeta_C"/>
</dbReference>
<dbReference type="Gene3D" id="1.20.1050.10">
    <property type="match status" value="1"/>
</dbReference>
<comment type="pathway">
    <text evidence="3">Amino-acid degradation; L-phenylalanine degradation; acetoacetate and fumarate from L-phenylalanine: step 5/6.</text>
</comment>
<evidence type="ECO:0000256" key="7">
    <source>
        <dbReference type="ARBA" id="ARBA00023232"/>
    </source>
</evidence>
<dbReference type="PROSITE" id="PS50405">
    <property type="entry name" value="GST_CTER"/>
    <property type="match status" value="1"/>
</dbReference>
<comment type="similarity">
    <text evidence="4">Belongs to the GST superfamily. Zeta family.</text>
</comment>
<keyword evidence="11" id="KW-1185">Reference proteome</keyword>
<evidence type="ECO:0000313" key="10">
    <source>
        <dbReference type="EMBL" id="KAB7499976.1"/>
    </source>
</evidence>
<dbReference type="InterPro" id="IPR010987">
    <property type="entry name" value="Glutathione-S-Trfase_C-like"/>
</dbReference>
<dbReference type="InterPro" id="IPR036282">
    <property type="entry name" value="Glutathione-S-Trfase_C_sf"/>
</dbReference>
<evidence type="ECO:0000259" key="8">
    <source>
        <dbReference type="PROSITE" id="PS50404"/>
    </source>
</evidence>
<organism evidence="10 11">
    <name type="scientific">Armadillidium nasatum</name>
    <dbReference type="NCBI Taxonomy" id="96803"/>
    <lineage>
        <taxon>Eukaryota</taxon>
        <taxon>Metazoa</taxon>
        <taxon>Ecdysozoa</taxon>
        <taxon>Arthropoda</taxon>
        <taxon>Crustacea</taxon>
        <taxon>Multicrustacea</taxon>
        <taxon>Malacostraca</taxon>
        <taxon>Eumalacostraca</taxon>
        <taxon>Peracarida</taxon>
        <taxon>Isopoda</taxon>
        <taxon>Oniscidea</taxon>
        <taxon>Crinocheta</taxon>
        <taxon>Armadillidiidae</taxon>
        <taxon>Armadillidium</taxon>
    </lineage>
</organism>
<dbReference type="CDD" id="cd03191">
    <property type="entry name" value="GST_C_Zeta"/>
    <property type="match status" value="1"/>
</dbReference>
<evidence type="ECO:0000256" key="2">
    <source>
        <dbReference type="ARBA" id="ARBA00001955"/>
    </source>
</evidence>
<keyword evidence="7" id="KW-0585">Phenylalanine catabolism</keyword>
<evidence type="ECO:0000259" key="9">
    <source>
        <dbReference type="PROSITE" id="PS50405"/>
    </source>
</evidence>
<dbReference type="InterPro" id="IPR004045">
    <property type="entry name" value="Glutathione_S-Trfase_N"/>
</dbReference>
<dbReference type="Pfam" id="PF02798">
    <property type="entry name" value="GST_N"/>
    <property type="match status" value="1"/>
</dbReference>
<dbReference type="PANTHER" id="PTHR42673">
    <property type="entry name" value="MALEYLACETOACETATE ISOMERASE"/>
    <property type="match status" value="1"/>
</dbReference>
<evidence type="ECO:0000256" key="4">
    <source>
        <dbReference type="ARBA" id="ARBA00010007"/>
    </source>
</evidence>
<dbReference type="GO" id="GO:0006749">
    <property type="term" value="P:glutathione metabolic process"/>
    <property type="evidence" value="ECO:0007669"/>
    <property type="project" value="TreeGrafter"/>
</dbReference>
<dbReference type="GO" id="GO:0006559">
    <property type="term" value="P:L-phenylalanine catabolic process"/>
    <property type="evidence" value="ECO:0007669"/>
    <property type="project" value="UniProtKB-UniPathway"/>
</dbReference>
<comment type="catalytic activity">
    <reaction evidence="1">
        <text>4-maleylacetoacetate = 4-fumarylacetoacetate</text>
        <dbReference type="Rhea" id="RHEA:14817"/>
        <dbReference type="ChEBI" id="CHEBI:17105"/>
        <dbReference type="ChEBI" id="CHEBI:18034"/>
        <dbReference type="EC" id="5.2.1.2"/>
    </reaction>
</comment>
<accession>A0A5N5T0M6</accession>
<dbReference type="UniPathway" id="UPA00139">
    <property type="reaction ID" value="UER00340"/>
</dbReference>
<evidence type="ECO:0000256" key="1">
    <source>
        <dbReference type="ARBA" id="ARBA00001622"/>
    </source>
</evidence>
<dbReference type="AlphaFoldDB" id="A0A5N5T0M6"/>
<dbReference type="PANTHER" id="PTHR42673:SF4">
    <property type="entry name" value="MALEYLACETOACETATE ISOMERASE"/>
    <property type="match status" value="1"/>
</dbReference>
<sequence length="191" mass="22056">MSSNKPILYSYFRSSCAWRVRIALALKSIDYEYKSVNLLKQNQLDEEYRNLNPMGQVPAFIISIIEFIEENWPEVREVSEIIASGIQPIQNLSILKKIGDERKMKWAHDVIQYGFVALEKILSNCSGKYCVGNEVTMADCCLVPQVYNARRFNVDMTEFPIIQKINDNLMELDAFKMAHPSKQPDCPPELR</sequence>
<dbReference type="PROSITE" id="PS50404">
    <property type="entry name" value="GST_NTER"/>
    <property type="match status" value="1"/>
</dbReference>
<comment type="caution">
    <text evidence="10">The sequence shown here is derived from an EMBL/GenBank/DDBJ whole genome shotgun (WGS) entry which is preliminary data.</text>
</comment>